<dbReference type="Gene3D" id="3.30.420.10">
    <property type="entry name" value="Ribonuclease H-like superfamily/Ribonuclease H"/>
    <property type="match status" value="1"/>
</dbReference>
<comment type="caution">
    <text evidence="3">The sequence shown here is derived from an EMBL/GenBank/DDBJ whole genome shotgun (WGS) entry which is preliminary data.</text>
</comment>
<gene>
    <name evidence="3" type="ORF">OPV22_010114</name>
</gene>
<dbReference type="AlphaFoldDB" id="A0AAV8RKN1"/>
<evidence type="ECO:0000259" key="2">
    <source>
        <dbReference type="Pfam" id="PF17921"/>
    </source>
</evidence>
<keyword evidence="1" id="KW-0175">Coiled coil</keyword>
<protein>
    <recommendedName>
        <fullName evidence="2">Integrase zinc-binding domain-containing protein</fullName>
    </recommendedName>
</protein>
<dbReference type="Proteomes" id="UP001222027">
    <property type="component" value="Unassembled WGS sequence"/>
</dbReference>
<dbReference type="PANTHER" id="PTHR48475">
    <property type="entry name" value="RIBONUCLEASE H"/>
    <property type="match status" value="1"/>
</dbReference>
<dbReference type="InterPro" id="IPR041588">
    <property type="entry name" value="Integrase_H2C2"/>
</dbReference>
<evidence type="ECO:0000313" key="3">
    <source>
        <dbReference type="EMBL" id="KAJ8499562.1"/>
    </source>
</evidence>
<dbReference type="InterPro" id="IPR012337">
    <property type="entry name" value="RNaseH-like_sf"/>
</dbReference>
<dbReference type="GO" id="GO:0003676">
    <property type="term" value="F:nucleic acid binding"/>
    <property type="evidence" value="ECO:0007669"/>
    <property type="project" value="InterPro"/>
</dbReference>
<dbReference type="PANTHER" id="PTHR48475:SF2">
    <property type="entry name" value="RIBONUCLEASE H"/>
    <property type="match status" value="1"/>
</dbReference>
<accession>A0AAV8RKN1</accession>
<reference evidence="3 4" key="1">
    <citation type="submission" date="2022-12" db="EMBL/GenBank/DDBJ databases">
        <title>Chromosome-scale assembly of the Ensete ventricosum genome.</title>
        <authorList>
            <person name="Dussert Y."/>
            <person name="Stocks J."/>
            <person name="Wendawek A."/>
            <person name="Woldeyes F."/>
            <person name="Nichols R.A."/>
            <person name="Borrell J.S."/>
        </authorList>
    </citation>
    <scope>NUCLEOTIDE SEQUENCE [LARGE SCALE GENOMIC DNA]</scope>
    <source>
        <strain evidence="4">cv. Maze</strain>
        <tissue evidence="3">Seeds</tissue>
    </source>
</reference>
<name>A0AAV8RKN1_ENSVE</name>
<keyword evidence="4" id="KW-1185">Reference proteome</keyword>
<dbReference type="SUPFAM" id="SSF53098">
    <property type="entry name" value="Ribonuclease H-like"/>
    <property type="match status" value="1"/>
</dbReference>
<feature type="domain" description="Integrase zinc-binding" evidence="2">
    <location>
        <begin position="78"/>
        <end position="123"/>
    </location>
</feature>
<evidence type="ECO:0000256" key="1">
    <source>
        <dbReference type="SAM" id="Coils"/>
    </source>
</evidence>
<evidence type="ECO:0000313" key="4">
    <source>
        <dbReference type="Proteomes" id="UP001222027"/>
    </source>
</evidence>
<dbReference type="Gene3D" id="1.10.340.70">
    <property type="match status" value="1"/>
</dbReference>
<dbReference type="EMBL" id="JAQQAF010000003">
    <property type="protein sequence ID" value="KAJ8499562.1"/>
    <property type="molecule type" value="Genomic_DNA"/>
</dbReference>
<feature type="coiled-coil region" evidence="1">
    <location>
        <begin position="259"/>
        <end position="286"/>
    </location>
</feature>
<dbReference type="Pfam" id="PF17921">
    <property type="entry name" value="Integrase_H2C2"/>
    <property type="match status" value="1"/>
</dbReference>
<dbReference type="InterPro" id="IPR036397">
    <property type="entry name" value="RNaseH_sf"/>
</dbReference>
<proteinExistence type="predicted"/>
<sequence>MVRTIGPSVNSTMLAVDEEDGGWINEILLFKQTGTLPQDKAAARRIRRTESWYCIIDGRLYQRGFSRPLLRCLNPIEARTTLAEVHEGISGDHVGARTLAYKVLRQGYYWPTLRKDAQTYVRSLGNGPPRPLPPGLGAKKVLNSRSRLFHQMARGRAIGLHHREASRRIRVEEHHNQFSSVAHPQANGLAKVTNRTILEGLKKRISSATTSWVEELSSILRASRTTPITPTGESPYSLAFGTGAVLPPEVVFPTFRVQTQRDEESNQQLHENLDLLEEKRADAHLRALAYRRAVTKLYNRRVHPRHVEMGDLVLRKTEVSDPTLSHGKLAPNWEGPYRVIDVIRDGTYDGNNGGASVAENLTHHKLTEVLHIISKMTRLVLIKSKYKRCQEQK</sequence>
<organism evidence="3 4">
    <name type="scientific">Ensete ventricosum</name>
    <name type="common">Abyssinian banana</name>
    <name type="synonym">Musa ensete</name>
    <dbReference type="NCBI Taxonomy" id="4639"/>
    <lineage>
        <taxon>Eukaryota</taxon>
        <taxon>Viridiplantae</taxon>
        <taxon>Streptophyta</taxon>
        <taxon>Embryophyta</taxon>
        <taxon>Tracheophyta</taxon>
        <taxon>Spermatophyta</taxon>
        <taxon>Magnoliopsida</taxon>
        <taxon>Liliopsida</taxon>
        <taxon>Zingiberales</taxon>
        <taxon>Musaceae</taxon>
        <taxon>Ensete</taxon>
    </lineage>
</organism>